<keyword evidence="4 6" id="KW-1133">Transmembrane helix</keyword>
<name>A0A1F6UWY7_9BACT</name>
<evidence type="ECO:0000313" key="7">
    <source>
        <dbReference type="EMBL" id="OGI61816.1"/>
    </source>
</evidence>
<comment type="caution">
    <text evidence="7">The sequence shown here is derived from an EMBL/GenBank/DDBJ whole genome shotgun (WGS) entry which is preliminary data.</text>
</comment>
<evidence type="ECO:0000313" key="8">
    <source>
        <dbReference type="Proteomes" id="UP000182253"/>
    </source>
</evidence>
<keyword evidence="3 6" id="KW-0812">Transmembrane</keyword>
<gene>
    <name evidence="7" type="ORF">A2645_01030</name>
</gene>
<comment type="subcellular location">
    <subcellularLocation>
        <location evidence="1">Membrane</location>
        <topology evidence="1">Single-pass membrane protein</topology>
    </subcellularLocation>
</comment>
<dbReference type="EMBL" id="MFTL01000008">
    <property type="protein sequence ID" value="OGI61816.1"/>
    <property type="molecule type" value="Genomic_DNA"/>
</dbReference>
<organism evidence="7 8">
    <name type="scientific">Candidatus Nomurabacteria bacterium RIFCSPHIGHO2_01_FULL_39_9</name>
    <dbReference type="NCBI Taxonomy" id="1801735"/>
    <lineage>
        <taxon>Bacteria</taxon>
        <taxon>Candidatus Nomuraibacteriota</taxon>
    </lineage>
</organism>
<reference evidence="7 8" key="1">
    <citation type="journal article" date="2016" name="Nat. Commun.">
        <title>Thousands of microbial genomes shed light on interconnected biogeochemical processes in an aquifer system.</title>
        <authorList>
            <person name="Anantharaman K."/>
            <person name="Brown C.T."/>
            <person name="Hug L.A."/>
            <person name="Sharon I."/>
            <person name="Castelle C.J."/>
            <person name="Probst A.J."/>
            <person name="Thomas B.C."/>
            <person name="Singh A."/>
            <person name="Wilkins M.J."/>
            <person name="Karaoz U."/>
            <person name="Brodie E.L."/>
            <person name="Williams K.H."/>
            <person name="Hubbard S.S."/>
            <person name="Banfield J.F."/>
        </authorList>
    </citation>
    <scope>NUCLEOTIDE SEQUENCE [LARGE SCALE GENOMIC DNA]</scope>
</reference>
<accession>A0A1F6UWY7</accession>
<dbReference type="InterPro" id="IPR007156">
    <property type="entry name" value="MamQ_LemA"/>
</dbReference>
<keyword evidence="5 6" id="KW-0472">Membrane</keyword>
<dbReference type="PANTHER" id="PTHR34478">
    <property type="entry name" value="PROTEIN LEMA"/>
    <property type="match status" value="1"/>
</dbReference>
<dbReference type="GO" id="GO:0016020">
    <property type="term" value="C:membrane"/>
    <property type="evidence" value="ECO:0007669"/>
    <property type="project" value="UniProtKB-SubCell"/>
</dbReference>
<evidence type="ECO:0000256" key="6">
    <source>
        <dbReference type="SAM" id="Phobius"/>
    </source>
</evidence>
<dbReference type="AlphaFoldDB" id="A0A1F6UWY7"/>
<feature type="transmembrane region" description="Helical" evidence="6">
    <location>
        <begin position="6"/>
        <end position="25"/>
    </location>
</feature>
<dbReference type="STRING" id="1801735.A2645_01030"/>
<evidence type="ECO:0000256" key="5">
    <source>
        <dbReference type="ARBA" id="ARBA00023136"/>
    </source>
</evidence>
<evidence type="ECO:0000256" key="3">
    <source>
        <dbReference type="ARBA" id="ARBA00022692"/>
    </source>
</evidence>
<dbReference type="Gene3D" id="1.20.1440.20">
    <property type="entry name" value="LemA-like domain"/>
    <property type="match status" value="1"/>
</dbReference>
<evidence type="ECO:0000256" key="4">
    <source>
        <dbReference type="ARBA" id="ARBA00022989"/>
    </source>
</evidence>
<protein>
    <recommendedName>
        <fullName evidence="9">LemA family protein</fullName>
    </recommendedName>
</protein>
<comment type="similarity">
    <text evidence="2">Belongs to the LemA family.</text>
</comment>
<dbReference type="PANTHER" id="PTHR34478:SF1">
    <property type="entry name" value="PROTEIN LEMA"/>
    <property type="match status" value="1"/>
</dbReference>
<dbReference type="Pfam" id="PF04011">
    <property type="entry name" value="LemA"/>
    <property type="match status" value="1"/>
</dbReference>
<sequence length="188" mass="21204">MSIITIILIVLAVIIIWLIAAYNGFIRIRTRTEEAWADIEVQLKRRYDLIPNLVSTVQGYSKHESSVFEKVTEARAKSISADSAGNLKDLAQAENMLTGALKSLFAVAEAYPDLKANTNFLELQRELSDTENKIQAARRFYNGNVRDLNIKVDSFPSNIIAKMFNFVKKEFFDIPDNGVESQPVAVKF</sequence>
<evidence type="ECO:0000256" key="1">
    <source>
        <dbReference type="ARBA" id="ARBA00004167"/>
    </source>
</evidence>
<dbReference type="InterPro" id="IPR023353">
    <property type="entry name" value="LemA-like_dom_sf"/>
</dbReference>
<evidence type="ECO:0008006" key="9">
    <source>
        <dbReference type="Google" id="ProtNLM"/>
    </source>
</evidence>
<evidence type="ECO:0000256" key="2">
    <source>
        <dbReference type="ARBA" id="ARBA00008854"/>
    </source>
</evidence>
<dbReference type="SUPFAM" id="SSF140478">
    <property type="entry name" value="LemA-like"/>
    <property type="match status" value="1"/>
</dbReference>
<dbReference type="Proteomes" id="UP000182253">
    <property type="component" value="Unassembled WGS sequence"/>
</dbReference>
<proteinExistence type="inferred from homology"/>